<sequence length="83" mass="9880">MLYKTVVLVWNSVSDRFWAMEETDRSYLLKEDVETLMLLKPSKSRYELVKDLFIFSCFTGLSYIDIKKLKWSNIQSFFDGHQG</sequence>
<evidence type="ECO:0000313" key="1">
    <source>
        <dbReference type="EMBL" id="SEH93907.1"/>
    </source>
</evidence>
<proteinExistence type="predicted"/>
<name>A0A1H6M8Y6_9FLAO</name>
<reference evidence="2" key="1">
    <citation type="submission" date="2016-10" db="EMBL/GenBank/DDBJ databases">
        <authorList>
            <person name="Varghese N."/>
            <person name="Submissions S."/>
        </authorList>
    </citation>
    <scope>NUCLEOTIDE SEQUENCE [LARGE SCALE GENOMIC DNA]</scope>
    <source>
        <strain evidence="2">DSM 19326</strain>
    </source>
</reference>
<keyword evidence="2" id="KW-1185">Reference proteome</keyword>
<dbReference type="AlphaFoldDB" id="A0A1H6M8Y6"/>
<accession>A0A1H6M8Y6</accession>
<evidence type="ECO:0008006" key="3">
    <source>
        <dbReference type="Google" id="ProtNLM"/>
    </source>
</evidence>
<evidence type="ECO:0000313" key="2">
    <source>
        <dbReference type="Proteomes" id="UP000198555"/>
    </source>
</evidence>
<gene>
    <name evidence="1" type="ORF">SAMN05421793_1578</name>
</gene>
<dbReference type="STRING" id="420404.SAMN05421793_1578"/>
<protein>
    <recommendedName>
        <fullName evidence="3">Tyr recombinase domain-containing protein</fullName>
    </recommendedName>
</protein>
<organism evidence="1 2">
    <name type="scientific">Epilithonimonas hominis</name>
    <dbReference type="NCBI Taxonomy" id="420404"/>
    <lineage>
        <taxon>Bacteria</taxon>
        <taxon>Pseudomonadati</taxon>
        <taxon>Bacteroidota</taxon>
        <taxon>Flavobacteriia</taxon>
        <taxon>Flavobacteriales</taxon>
        <taxon>Weeksellaceae</taxon>
        <taxon>Chryseobacterium group</taxon>
        <taxon>Epilithonimonas</taxon>
    </lineage>
</organism>
<dbReference type="Proteomes" id="UP000198555">
    <property type="component" value="Unassembled WGS sequence"/>
</dbReference>
<dbReference type="EMBL" id="FNWX01000057">
    <property type="protein sequence ID" value="SEH93907.1"/>
    <property type="molecule type" value="Genomic_DNA"/>
</dbReference>